<dbReference type="RefSeq" id="WP_306887233.1">
    <property type="nucleotide sequence ID" value="NZ_JAUSUL010000005.1"/>
</dbReference>
<dbReference type="AlphaFoldDB" id="A0AAE3VTH9"/>
<comment type="caution">
    <text evidence="2">The sequence shown here is derived from an EMBL/GenBank/DDBJ whole genome shotgun (WGS) entry which is preliminary data.</text>
</comment>
<keyword evidence="1" id="KW-0732">Signal</keyword>
<organism evidence="2 3">
    <name type="scientific">Amorphus orientalis</name>
    <dbReference type="NCBI Taxonomy" id="649198"/>
    <lineage>
        <taxon>Bacteria</taxon>
        <taxon>Pseudomonadati</taxon>
        <taxon>Pseudomonadota</taxon>
        <taxon>Alphaproteobacteria</taxon>
        <taxon>Hyphomicrobiales</taxon>
        <taxon>Amorphaceae</taxon>
        <taxon>Amorphus</taxon>
    </lineage>
</organism>
<protein>
    <submittedName>
        <fullName evidence="2">Uncharacterized protein</fullName>
    </submittedName>
</protein>
<feature type="signal peptide" evidence="1">
    <location>
        <begin position="1"/>
        <end position="28"/>
    </location>
</feature>
<evidence type="ECO:0000313" key="3">
    <source>
        <dbReference type="Proteomes" id="UP001229244"/>
    </source>
</evidence>
<keyword evidence="3" id="KW-1185">Reference proteome</keyword>
<name>A0AAE3VTH9_9HYPH</name>
<dbReference type="Proteomes" id="UP001229244">
    <property type="component" value="Unassembled WGS sequence"/>
</dbReference>
<gene>
    <name evidence="2" type="ORF">J2S73_003800</name>
</gene>
<dbReference type="EMBL" id="JAUSUL010000005">
    <property type="protein sequence ID" value="MDQ0317316.1"/>
    <property type="molecule type" value="Genomic_DNA"/>
</dbReference>
<reference evidence="2" key="1">
    <citation type="submission" date="2023-07" db="EMBL/GenBank/DDBJ databases">
        <title>Genomic Encyclopedia of Type Strains, Phase IV (KMG-IV): sequencing the most valuable type-strain genomes for metagenomic binning, comparative biology and taxonomic classification.</title>
        <authorList>
            <person name="Goeker M."/>
        </authorList>
    </citation>
    <scope>NUCLEOTIDE SEQUENCE</scope>
    <source>
        <strain evidence="2">DSM 21202</strain>
    </source>
</reference>
<proteinExistence type="predicted"/>
<sequence>MTRPTLRFASAGLLAAMLAIGSASPAAAFGDLLARLFGPPPLSIQQMHALTPSCRTHSGPWEGRVSGDSEGTYNDAARVVSLVGCFPSLEACSLWRLRMSGSMQGRLIYDQCTRR</sequence>
<evidence type="ECO:0000256" key="1">
    <source>
        <dbReference type="SAM" id="SignalP"/>
    </source>
</evidence>
<accession>A0AAE3VTH9</accession>
<feature type="chain" id="PRO_5042077032" evidence="1">
    <location>
        <begin position="29"/>
        <end position="115"/>
    </location>
</feature>
<evidence type="ECO:0000313" key="2">
    <source>
        <dbReference type="EMBL" id="MDQ0317316.1"/>
    </source>
</evidence>